<dbReference type="PROSITE" id="PS51935">
    <property type="entry name" value="NLPC_P60"/>
    <property type="match status" value="1"/>
</dbReference>
<dbReference type="Gene3D" id="3.90.1720.10">
    <property type="entry name" value="endopeptidase domain like (from Nostoc punctiforme)"/>
    <property type="match status" value="1"/>
</dbReference>
<dbReference type="GO" id="GO:0008234">
    <property type="term" value="F:cysteine-type peptidase activity"/>
    <property type="evidence" value="ECO:0007669"/>
    <property type="project" value="UniProtKB-KW"/>
</dbReference>
<dbReference type="GO" id="GO:0006508">
    <property type="term" value="P:proteolysis"/>
    <property type="evidence" value="ECO:0007669"/>
    <property type="project" value="UniProtKB-KW"/>
</dbReference>
<name>A0A1I3LBQ8_9FLAO</name>
<evidence type="ECO:0000313" key="8">
    <source>
        <dbReference type="EMBL" id="SFI82193.1"/>
    </source>
</evidence>
<organism evidence="8 9">
    <name type="scientific">Olleya namhaensis</name>
    <dbReference type="NCBI Taxonomy" id="1144750"/>
    <lineage>
        <taxon>Bacteria</taxon>
        <taxon>Pseudomonadati</taxon>
        <taxon>Bacteroidota</taxon>
        <taxon>Flavobacteriia</taxon>
        <taxon>Flavobacteriales</taxon>
        <taxon>Flavobacteriaceae</taxon>
    </lineage>
</organism>
<dbReference type="InterPro" id="IPR052062">
    <property type="entry name" value="Murein_DD/LD_carboxypeptidase"/>
</dbReference>
<keyword evidence="3" id="KW-0732">Signal</keyword>
<keyword evidence="9" id="KW-1185">Reference proteome</keyword>
<feature type="compositionally biased region" description="Low complexity" evidence="6">
    <location>
        <begin position="56"/>
        <end position="66"/>
    </location>
</feature>
<dbReference type="STRING" id="1144750.SAMN05443431_102332"/>
<protein>
    <submittedName>
        <fullName evidence="8">Cell wall-associated hydrolase, NlpC family</fullName>
    </submittedName>
</protein>
<dbReference type="PANTHER" id="PTHR47360">
    <property type="entry name" value="MUREIN DD-ENDOPEPTIDASE MEPS/MUREIN LD-CARBOXYPEPTIDASE"/>
    <property type="match status" value="1"/>
</dbReference>
<dbReference type="AlphaFoldDB" id="A0A1I3LBQ8"/>
<evidence type="ECO:0000256" key="5">
    <source>
        <dbReference type="ARBA" id="ARBA00022807"/>
    </source>
</evidence>
<dbReference type="Pfam" id="PF00877">
    <property type="entry name" value="NLPC_P60"/>
    <property type="match status" value="1"/>
</dbReference>
<dbReference type="InterPro" id="IPR000064">
    <property type="entry name" value="NLP_P60_dom"/>
</dbReference>
<evidence type="ECO:0000256" key="6">
    <source>
        <dbReference type="SAM" id="MobiDB-lite"/>
    </source>
</evidence>
<evidence type="ECO:0000259" key="7">
    <source>
        <dbReference type="PROSITE" id="PS51935"/>
    </source>
</evidence>
<evidence type="ECO:0000313" key="9">
    <source>
        <dbReference type="Proteomes" id="UP000199559"/>
    </source>
</evidence>
<keyword evidence="4 8" id="KW-0378">Hydrolase</keyword>
<dbReference type="SUPFAM" id="SSF54001">
    <property type="entry name" value="Cysteine proteinases"/>
    <property type="match status" value="1"/>
</dbReference>
<reference evidence="9" key="1">
    <citation type="submission" date="2016-10" db="EMBL/GenBank/DDBJ databases">
        <authorList>
            <person name="Varghese N."/>
            <person name="Submissions S."/>
        </authorList>
    </citation>
    <scope>NUCLEOTIDE SEQUENCE [LARGE SCALE GENOMIC DNA]</scope>
    <source>
        <strain evidence="9">DSM 28881</strain>
    </source>
</reference>
<accession>A0A1I3LBQ8</accession>
<evidence type="ECO:0000256" key="1">
    <source>
        <dbReference type="ARBA" id="ARBA00007074"/>
    </source>
</evidence>
<evidence type="ECO:0000256" key="3">
    <source>
        <dbReference type="ARBA" id="ARBA00022729"/>
    </source>
</evidence>
<dbReference type="PANTHER" id="PTHR47360:SF1">
    <property type="entry name" value="ENDOPEPTIDASE NLPC-RELATED"/>
    <property type="match status" value="1"/>
</dbReference>
<keyword evidence="2" id="KW-0645">Protease</keyword>
<feature type="compositionally biased region" description="Basic residues" evidence="6">
    <location>
        <begin position="41"/>
        <end position="50"/>
    </location>
</feature>
<dbReference type="EMBL" id="FORM01000002">
    <property type="protein sequence ID" value="SFI82193.1"/>
    <property type="molecule type" value="Genomic_DNA"/>
</dbReference>
<keyword evidence="5" id="KW-0788">Thiol protease</keyword>
<comment type="similarity">
    <text evidence="1">Belongs to the peptidase C40 family.</text>
</comment>
<evidence type="ECO:0000256" key="2">
    <source>
        <dbReference type="ARBA" id="ARBA00022670"/>
    </source>
</evidence>
<feature type="domain" description="NlpC/P60" evidence="7">
    <location>
        <begin position="71"/>
        <end position="198"/>
    </location>
</feature>
<sequence>MKKIALLLLITTILSCGSSKSKHVVTKKSESKTTAQTETKRNRKRPTRKPTHTETPETNTTPTYPTIKATSPKIANIISSAKSFEGVRYKYGGTTKKGMDCSGLLYTAFGSENVDLPRTSSAMAQQGDWIDVKEVEEGDLLFFATKRNSRTINHVGLVTSSRPGRIEFIHSSTSKGVMTSLLSERYWYFAFVQARRVL</sequence>
<evidence type="ECO:0000256" key="4">
    <source>
        <dbReference type="ARBA" id="ARBA00022801"/>
    </source>
</evidence>
<feature type="region of interest" description="Disordered" evidence="6">
    <location>
        <begin position="24"/>
        <end position="67"/>
    </location>
</feature>
<dbReference type="InterPro" id="IPR038765">
    <property type="entry name" value="Papain-like_cys_pep_sf"/>
</dbReference>
<dbReference type="PROSITE" id="PS51257">
    <property type="entry name" value="PROKAR_LIPOPROTEIN"/>
    <property type="match status" value="1"/>
</dbReference>
<dbReference type="RefSeq" id="WP_090837951.1">
    <property type="nucleotide sequence ID" value="NZ_FORM01000002.1"/>
</dbReference>
<dbReference type="Proteomes" id="UP000199559">
    <property type="component" value="Unassembled WGS sequence"/>
</dbReference>
<gene>
    <name evidence="8" type="ORF">SAMN05443431_102332</name>
</gene>
<proteinExistence type="inferred from homology"/>